<protein>
    <submittedName>
        <fullName evidence="1">Uncharacterized protein</fullName>
    </submittedName>
</protein>
<reference evidence="2" key="1">
    <citation type="journal article" date="2024" name="Proc. Natl. Acad. Sci. U.S.A.">
        <title>Extraordinary preservation of gene collinearity over three hundred million years revealed in homosporous lycophytes.</title>
        <authorList>
            <person name="Li C."/>
            <person name="Wickell D."/>
            <person name="Kuo L.Y."/>
            <person name="Chen X."/>
            <person name="Nie B."/>
            <person name="Liao X."/>
            <person name="Peng D."/>
            <person name="Ji J."/>
            <person name="Jenkins J."/>
            <person name="Williams M."/>
            <person name="Shu S."/>
            <person name="Plott C."/>
            <person name="Barry K."/>
            <person name="Rajasekar S."/>
            <person name="Grimwood J."/>
            <person name="Han X."/>
            <person name="Sun S."/>
            <person name="Hou Z."/>
            <person name="He W."/>
            <person name="Dai G."/>
            <person name="Sun C."/>
            <person name="Schmutz J."/>
            <person name="Leebens-Mack J.H."/>
            <person name="Li F.W."/>
            <person name="Wang L."/>
        </authorList>
    </citation>
    <scope>NUCLEOTIDE SEQUENCE [LARGE SCALE GENOMIC DNA]</scope>
    <source>
        <strain evidence="2">cv. PW_Plant_1</strain>
    </source>
</reference>
<comment type="caution">
    <text evidence="1">The sequence shown here is derived from an EMBL/GenBank/DDBJ whole genome shotgun (WGS) entry which is preliminary data.</text>
</comment>
<gene>
    <name evidence="1" type="ORF">O6H91_21G044300</name>
</gene>
<proteinExistence type="predicted"/>
<evidence type="ECO:0000313" key="2">
    <source>
        <dbReference type="Proteomes" id="UP001162992"/>
    </source>
</evidence>
<dbReference type="Proteomes" id="UP001162992">
    <property type="component" value="Chromosome 21"/>
</dbReference>
<accession>A0ACC2AK77</accession>
<sequence>MGKQGPCYHCGTTTTPLWRNGPLDKPVLCNACGSRWRTKGTLDNYMPMHSGGLGVGNNASAEMKWSRAKKGFTRLFEQHSNKKKYSCSGYLDSESALWLADPPFSKTFDEEFSNRSSLGSTISISEVSVHHGNGYGAEFPVHKLTAHGLWDTPVPSKKRTTMFRSRASSEKVARSLMAMDEPELSSVTYPSSGTNKAPLVAVKIGLGSVLLRQPLPATQEPESEASSFLIEKTACDISNRYRQGSSGVFISLVNNGKSLPRGNEKGNNIPKWSEAGRMQSGRNFLSNKALIQNFPYNQHNVLQSCQSPLVFLDMKDIVNFDTFTGLLTCQEQAQLMKLLAPVDISNRSLKYMFSSSQFAATFSNFQKLLSEGMFNSSEACQSPRLLQTLTDLTTSRSMEKYSKLQKPTKHGGSAEKFLLQLPEFRNCTKDKPKDYNSSIAAISPLTGPKEFESFPGRPPGQALNEEALRSCAYSSPQVTVSAIRSNSMPKEIHNHNHTVEHLTIGKSSGDSNGHDSGPQSRTYCGFKSVSSPQAHRLSGEFSSNLTSDEQDSGSDLDLLVNIPLNRSFQQAELLQYPSSGKCSYASFDDEFCGPGEAENSSLIMSNTWHMDSASAWDGLI</sequence>
<name>A0ACC2AK77_DIPCM</name>
<keyword evidence="2" id="KW-1185">Reference proteome</keyword>
<evidence type="ECO:0000313" key="1">
    <source>
        <dbReference type="EMBL" id="KAJ7517881.1"/>
    </source>
</evidence>
<organism evidence="1 2">
    <name type="scientific">Diphasiastrum complanatum</name>
    <name type="common">Issler's clubmoss</name>
    <name type="synonym">Lycopodium complanatum</name>
    <dbReference type="NCBI Taxonomy" id="34168"/>
    <lineage>
        <taxon>Eukaryota</taxon>
        <taxon>Viridiplantae</taxon>
        <taxon>Streptophyta</taxon>
        <taxon>Embryophyta</taxon>
        <taxon>Tracheophyta</taxon>
        <taxon>Lycopodiopsida</taxon>
        <taxon>Lycopodiales</taxon>
        <taxon>Lycopodiaceae</taxon>
        <taxon>Lycopodioideae</taxon>
        <taxon>Diphasiastrum</taxon>
    </lineage>
</organism>
<dbReference type="EMBL" id="CM055112">
    <property type="protein sequence ID" value="KAJ7517881.1"/>
    <property type="molecule type" value="Genomic_DNA"/>
</dbReference>